<name>B4QYF7_DROSI</name>
<gene>
    <name evidence="2" type="primary">Dsim\GD19031</name>
    <name evidence="2" type="ORF">Dsim_GD19031</name>
</gene>
<protein>
    <submittedName>
        <fullName evidence="2">GD19031</fullName>
    </submittedName>
</protein>
<keyword evidence="3" id="KW-1185">Reference proteome</keyword>
<feature type="compositionally biased region" description="Polar residues" evidence="1">
    <location>
        <begin position="95"/>
        <end position="106"/>
    </location>
</feature>
<dbReference type="AlphaFoldDB" id="B4QYF7"/>
<proteinExistence type="predicted"/>
<sequence>MVLQESEEFEESKWKREQFDLPASKVFPVPFVAVFISMEPAFPDFCSLSSTVCFVGVAGRLESLRILLQRHRMITSILGPSNHLVHEHICTPQSQLPHPITQTKSTRPGAEAEAEAGGGAGVAGADWVLRPDTIIVGQEGFQFHLVSCK</sequence>
<dbReference type="HOGENOM" id="CLU_1751627_0_0_1"/>
<organism evidence="2 3">
    <name type="scientific">Drosophila simulans</name>
    <name type="common">Fruit fly</name>
    <dbReference type="NCBI Taxonomy" id="7240"/>
    <lineage>
        <taxon>Eukaryota</taxon>
        <taxon>Metazoa</taxon>
        <taxon>Ecdysozoa</taxon>
        <taxon>Arthropoda</taxon>
        <taxon>Hexapoda</taxon>
        <taxon>Insecta</taxon>
        <taxon>Pterygota</taxon>
        <taxon>Neoptera</taxon>
        <taxon>Endopterygota</taxon>
        <taxon>Diptera</taxon>
        <taxon>Brachycera</taxon>
        <taxon>Muscomorpha</taxon>
        <taxon>Ephydroidea</taxon>
        <taxon>Drosophilidae</taxon>
        <taxon>Drosophila</taxon>
        <taxon>Sophophora</taxon>
    </lineage>
</organism>
<evidence type="ECO:0000313" key="2">
    <source>
        <dbReference type="EMBL" id="EDX12802.1"/>
    </source>
</evidence>
<reference evidence="2 3" key="1">
    <citation type="journal article" date="2007" name="Nature">
        <title>Evolution of genes and genomes on the Drosophila phylogeny.</title>
        <authorList>
            <consortium name="Drosophila 12 Genomes Consortium"/>
            <person name="Clark A.G."/>
            <person name="Eisen M.B."/>
            <person name="Smith D.R."/>
            <person name="Bergman C.M."/>
            <person name="Oliver B."/>
            <person name="Markow T.A."/>
            <person name="Kaufman T.C."/>
            <person name="Kellis M."/>
            <person name="Gelbart W."/>
            <person name="Iyer V.N."/>
            <person name="Pollard D.A."/>
            <person name="Sackton T.B."/>
            <person name="Larracuente A.M."/>
            <person name="Singh N.D."/>
            <person name="Abad J.P."/>
            <person name="Abt D.N."/>
            <person name="Adryan B."/>
            <person name="Aguade M."/>
            <person name="Akashi H."/>
            <person name="Anderson W.W."/>
            <person name="Aquadro C.F."/>
            <person name="Ardell D.H."/>
            <person name="Arguello R."/>
            <person name="Artieri C.G."/>
            <person name="Barbash D.A."/>
            <person name="Barker D."/>
            <person name="Barsanti P."/>
            <person name="Batterham P."/>
            <person name="Batzoglou S."/>
            <person name="Begun D."/>
            <person name="Bhutkar A."/>
            <person name="Blanco E."/>
            <person name="Bosak S.A."/>
            <person name="Bradley R.K."/>
            <person name="Brand A.D."/>
            <person name="Brent M.R."/>
            <person name="Brooks A.N."/>
            <person name="Brown R.H."/>
            <person name="Butlin R.K."/>
            <person name="Caggese C."/>
            <person name="Calvi B.R."/>
            <person name="Bernardo de Carvalho A."/>
            <person name="Caspi A."/>
            <person name="Castrezana S."/>
            <person name="Celniker S.E."/>
            <person name="Chang J.L."/>
            <person name="Chapple C."/>
            <person name="Chatterji S."/>
            <person name="Chinwalla A."/>
            <person name="Civetta A."/>
            <person name="Clifton S.W."/>
            <person name="Comeron J.M."/>
            <person name="Costello J.C."/>
            <person name="Coyne J.A."/>
            <person name="Daub J."/>
            <person name="David R.G."/>
            <person name="Delcher A.L."/>
            <person name="Delehaunty K."/>
            <person name="Do C.B."/>
            <person name="Ebling H."/>
            <person name="Edwards K."/>
            <person name="Eickbush T."/>
            <person name="Evans J.D."/>
            <person name="Filipski A."/>
            <person name="Findeiss S."/>
            <person name="Freyhult E."/>
            <person name="Fulton L."/>
            <person name="Fulton R."/>
            <person name="Garcia A.C."/>
            <person name="Gardiner A."/>
            <person name="Garfield D.A."/>
            <person name="Garvin B.E."/>
            <person name="Gibson G."/>
            <person name="Gilbert D."/>
            <person name="Gnerre S."/>
            <person name="Godfrey J."/>
            <person name="Good R."/>
            <person name="Gotea V."/>
            <person name="Gravely B."/>
            <person name="Greenberg A.J."/>
            <person name="Griffiths-Jones S."/>
            <person name="Gross S."/>
            <person name="Guigo R."/>
            <person name="Gustafson E.A."/>
            <person name="Haerty W."/>
            <person name="Hahn M.W."/>
            <person name="Halligan D.L."/>
            <person name="Halpern A.L."/>
            <person name="Halter G.M."/>
            <person name="Han M.V."/>
            <person name="Heger A."/>
            <person name="Hillier L."/>
            <person name="Hinrichs A.S."/>
            <person name="Holmes I."/>
            <person name="Hoskins R.A."/>
            <person name="Hubisz M.J."/>
            <person name="Hultmark D."/>
            <person name="Huntley M.A."/>
            <person name="Jaffe D.B."/>
            <person name="Jagadeeshan S."/>
            <person name="Jeck W.R."/>
            <person name="Johnson J."/>
            <person name="Jones C.D."/>
            <person name="Jordan W.C."/>
            <person name="Karpen G.H."/>
            <person name="Kataoka E."/>
            <person name="Keightley P.D."/>
            <person name="Kheradpour P."/>
            <person name="Kirkness E.F."/>
            <person name="Koerich L.B."/>
            <person name="Kristiansen K."/>
            <person name="Kudrna D."/>
            <person name="Kulathinal R.J."/>
            <person name="Kumar S."/>
            <person name="Kwok R."/>
            <person name="Lander E."/>
            <person name="Langley C.H."/>
            <person name="Lapoint R."/>
            <person name="Lazzaro B.P."/>
            <person name="Lee S.J."/>
            <person name="Levesque L."/>
            <person name="Li R."/>
            <person name="Lin C.F."/>
            <person name="Lin M.F."/>
            <person name="Lindblad-Toh K."/>
            <person name="Llopart A."/>
            <person name="Long M."/>
            <person name="Low L."/>
            <person name="Lozovsky E."/>
            <person name="Lu J."/>
            <person name="Luo M."/>
            <person name="Machado C.A."/>
            <person name="Makalowski W."/>
            <person name="Marzo M."/>
            <person name="Matsuda M."/>
            <person name="Matzkin L."/>
            <person name="McAllister B."/>
            <person name="McBride C.S."/>
            <person name="McKernan B."/>
            <person name="McKernan K."/>
            <person name="Mendez-Lago M."/>
            <person name="Minx P."/>
            <person name="Mollenhauer M.U."/>
            <person name="Montooth K."/>
            <person name="Mount S.M."/>
            <person name="Mu X."/>
            <person name="Myers E."/>
            <person name="Negre B."/>
            <person name="Newfeld S."/>
            <person name="Nielsen R."/>
            <person name="Noor M.A."/>
            <person name="O'Grady P."/>
            <person name="Pachter L."/>
            <person name="Papaceit M."/>
            <person name="Parisi M.J."/>
            <person name="Parisi M."/>
            <person name="Parts L."/>
            <person name="Pedersen J.S."/>
            <person name="Pesole G."/>
            <person name="Phillippy A.M."/>
            <person name="Ponting C.P."/>
            <person name="Pop M."/>
            <person name="Porcelli D."/>
            <person name="Powell J.R."/>
            <person name="Prohaska S."/>
            <person name="Pruitt K."/>
            <person name="Puig M."/>
            <person name="Quesneville H."/>
            <person name="Ram K.R."/>
            <person name="Rand D."/>
            <person name="Rasmussen M.D."/>
            <person name="Reed L.K."/>
            <person name="Reenan R."/>
            <person name="Reily A."/>
            <person name="Remington K.A."/>
            <person name="Rieger T.T."/>
            <person name="Ritchie M.G."/>
            <person name="Robin C."/>
            <person name="Rogers Y.H."/>
            <person name="Rohde C."/>
            <person name="Rozas J."/>
            <person name="Rubenfield M.J."/>
            <person name="Ruiz A."/>
            <person name="Russo S."/>
            <person name="Salzberg S.L."/>
            <person name="Sanchez-Gracia A."/>
            <person name="Saranga D.J."/>
            <person name="Sato H."/>
            <person name="Schaeffer S.W."/>
            <person name="Schatz M.C."/>
            <person name="Schlenke T."/>
            <person name="Schwartz R."/>
            <person name="Segarra C."/>
            <person name="Singh R.S."/>
            <person name="Sirot L."/>
            <person name="Sirota M."/>
            <person name="Sisneros N.B."/>
            <person name="Smith C.D."/>
            <person name="Smith T.F."/>
            <person name="Spieth J."/>
            <person name="Stage D.E."/>
            <person name="Stark A."/>
            <person name="Stephan W."/>
            <person name="Strausberg R.L."/>
            <person name="Strempel S."/>
            <person name="Sturgill D."/>
            <person name="Sutton G."/>
            <person name="Sutton G.G."/>
            <person name="Tao W."/>
            <person name="Teichmann S."/>
            <person name="Tobari Y.N."/>
            <person name="Tomimura Y."/>
            <person name="Tsolas J.M."/>
            <person name="Valente V.L."/>
            <person name="Venter E."/>
            <person name="Venter J.C."/>
            <person name="Vicario S."/>
            <person name="Vieira F.G."/>
            <person name="Vilella A.J."/>
            <person name="Villasante A."/>
            <person name="Walenz B."/>
            <person name="Wang J."/>
            <person name="Wasserman M."/>
            <person name="Watts T."/>
            <person name="Wilson D."/>
            <person name="Wilson R.K."/>
            <person name="Wing R.A."/>
            <person name="Wolfner M.F."/>
            <person name="Wong A."/>
            <person name="Wong G.K."/>
            <person name="Wu C.I."/>
            <person name="Wu G."/>
            <person name="Yamamoto D."/>
            <person name="Yang H.P."/>
            <person name="Yang S.P."/>
            <person name="Yorke J.A."/>
            <person name="Yoshida K."/>
            <person name="Zdobnov E."/>
            <person name="Zhang P."/>
            <person name="Zhang Y."/>
            <person name="Zimin A.V."/>
            <person name="Baldwin J."/>
            <person name="Abdouelleil A."/>
            <person name="Abdulkadir J."/>
            <person name="Abebe A."/>
            <person name="Abera B."/>
            <person name="Abreu J."/>
            <person name="Acer S.C."/>
            <person name="Aftuck L."/>
            <person name="Alexander A."/>
            <person name="An P."/>
            <person name="Anderson E."/>
            <person name="Anderson S."/>
            <person name="Arachi H."/>
            <person name="Azer M."/>
            <person name="Bachantsang P."/>
            <person name="Barry A."/>
            <person name="Bayul T."/>
            <person name="Berlin A."/>
            <person name="Bessette D."/>
            <person name="Bloom T."/>
            <person name="Blye J."/>
            <person name="Boguslavskiy L."/>
            <person name="Bonnet C."/>
            <person name="Boukhgalter B."/>
            <person name="Bourzgui I."/>
            <person name="Brown A."/>
            <person name="Cahill P."/>
            <person name="Channer S."/>
            <person name="Cheshatsang Y."/>
            <person name="Chuda L."/>
            <person name="Citroen M."/>
            <person name="Collymore A."/>
            <person name="Cooke P."/>
            <person name="Costello M."/>
            <person name="D'Aco K."/>
            <person name="Daza R."/>
            <person name="De Haan G."/>
            <person name="DeGray S."/>
            <person name="DeMaso C."/>
            <person name="Dhargay N."/>
            <person name="Dooley K."/>
            <person name="Dooley E."/>
            <person name="Doricent M."/>
            <person name="Dorje P."/>
            <person name="Dorjee K."/>
            <person name="Dupes A."/>
            <person name="Elong R."/>
            <person name="Falk J."/>
            <person name="Farina A."/>
            <person name="Faro S."/>
            <person name="Ferguson D."/>
            <person name="Fisher S."/>
            <person name="Foley C.D."/>
            <person name="Franke A."/>
            <person name="Friedrich D."/>
            <person name="Gadbois L."/>
            <person name="Gearin G."/>
            <person name="Gearin C.R."/>
            <person name="Giannoukos G."/>
            <person name="Goode T."/>
            <person name="Graham J."/>
            <person name="Grandbois E."/>
            <person name="Grewal S."/>
            <person name="Gyaltsen K."/>
            <person name="Hafez N."/>
            <person name="Hagos B."/>
            <person name="Hall J."/>
            <person name="Henson C."/>
            <person name="Hollinger A."/>
            <person name="Honan T."/>
            <person name="Huard M.D."/>
            <person name="Hughes L."/>
            <person name="Hurhula B."/>
            <person name="Husby M.E."/>
            <person name="Kamat A."/>
            <person name="Kanga B."/>
            <person name="Kashin S."/>
            <person name="Khazanovich D."/>
            <person name="Kisner P."/>
            <person name="Lance K."/>
            <person name="Lara M."/>
            <person name="Lee W."/>
            <person name="Lennon N."/>
            <person name="Letendre F."/>
            <person name="LeVine R."/>
            <person name="Lipovsky A."/>
            <person name="Liu X."/>
            <person name="Liu J."/>
            <person name="Liu S."/>
            <person name="Lokyitsang T."/>
            <person name="Lokyitsang Y."/>
            <person name="Lubonja R."/>
            <person name="Lui A."/>
            <person name="MacDonald P."/>
            <person name="Magnisalis V."/>
            <person name="Maru K."/>
            <person name="Matthews C."/>
            <person name="McCusker W."/>
            <person name="McDonough S."/>
            <person name="Mehta T."/>
            <person name="Meldrim J."/>
            <person name="Meneus L."/>
            <person name="Mihai O."/>
            <person name="Mihalev A."/>
            <person name="Mihova T."/>
            <person name="Mittelman R."/>
            <person name="Mlenga V."/>
            <person name="Montmayeur A."/>
            <person name="Mulrain L."/>
            <person name="Navidi A."/>
            <person name="Naylor J."/>
            <person name="Negash T."/>
            <person name="Nguyen T."/>
            <person name="Nguyen N."/>
            <person name="Nicol R."/>
            <person name="Norbu C."/>
            <person name="Norbu N."/>
            <person name="Novod N."/>
            <person name="O'Neill B."/>
            <person name="Osman S."/>
            <person name="Markiewicz E."/>
            <person name="Oyono O.L."/>
            <person name="Patti C."/>
            <person name="Phunkhang P."/>
            <person name="Pierre F."/>
            <person name="Priest M."/>
            <person name="Raghuraman S."/>
            <person name="Rege F."/>
            <person name="Reyes R."/>
            <person name="Rise C."/>
            <person name="Rogov P."/>
            <person name="Ross K."/>
            <person name="Ryan E."/>
            <person name="Settipalli S."/>
            <person name="Shea T."/>
            <person name="Sherpa N."/>
            <person name="Shi L."/>
            <person name="Shih D."/>
            <person name="Sparrow T."/>
            <person name="Spaulding J."/>
            <person name="Stalker J."/>
            <person name="Stange-Thomann N."/>
            <person name="Stavropoulos S."/>
            <person name="Stone C."/>
            <person name="Strader C."/>
            <person name="Tesfaye S."/>
            <person name="Thomson T."/>
            <person name="Thoulutsang Y."/>
            <person name="Thoulutsang D."/>
            <person name="Topham K."/>
            <person name="Topping I."/>
            <person name="Tsamla T."/>
            <person name="Vassiliev H."/>
            <person name="Vo A."/>
            <person name="Wangchuk T."/>
            <person name="Wangdi T."/>
            <person name="Weiand M."/>
            <person name="Wilkinson J."/>
            <person name="Wilson A."/>
            <person name="Yadav S."/>
            <person name="Young G."/>
            <person name="Yu Q."/>
            <person name="Zembek L."/>
            <person name="Zhong D."/>
            <person name="Zimmer A."/>
            <person name="Zwirko Z."/>
            <person name="Jaffe D.B."/>
            <person name="Alvarez P."/>
            <person name="Brockman W."/>
            <person name="Butler J."/>
            <person name="Chin C."/>
            <person name="Gnerre S."/>
            <person name="Grabherr M."/>
            <person name="Kleber M."/>
            <person name="Mauceli E."/>
            <person name="MacCallum I."/>
        </authorList>
    </citation>
    <scope>NUCLEOTIDE SEQUENCE [LARGE SCALE GENOMIC DNA]</scope>
    <source>
        <strain evidence="3">white501</strain>
    </source>
</reference>
<evidence type="ECO:0000256" key="1">
    <source>
        <dbReference type="SAM" id="MobiDB-lite"/>
    </source>
</evidence>
<feature type="region of interest" description="Disordered" evidence="1">
    <location>
        <begin position="95"/>
        <end position="117"/>
    </location>
</feature>
<dbReference type="EMBL" id="CM000364">
    <property type="protein sequence ID" value="EDX12802.1"/>
    <property type="molecule type" value="Genomic_DNA"/>
</dbReference>
<evidence type="ECO:0000313" key="3">
    <source>
        <dbReference type="Proteomes" id="UP000000304"/>
    </source>
</evidence>
<accession>B4QYF7</accession>
<dbReference type="Proteomes" id="UP000000304">
    <property type="component" value="Chromosome 3R"/>
</dbReference>